<comment type="caution">
    <text evidence="1">The sequence shown here is derived from an EMBL/GenBank/DDBJ whole genome shotgun (WGS) entry which is preliminary data.</text>
</comment>
<protein>
    <submittedName>
        <fullName evidence="1">Uncharacterized protein</fullName>
    </submittedName>
</protein>
<evidence type="ECO:0000313" key="2">
    <source>
        <dbReference type="Proteomes" id="UP000887013"/>
    </source>
</evidence>
<sequence>GNSKACSGIRILRIPIHEHVSESHEGEREVKKSIISENSDVLNGIMTEFPEIIEFSLN</sequence>
<organism evidence="1 2">
    <name type="scientific">Nephila pilipes</name>
    <name type="common">Giant wood spider</name>
    <name type="synonym">Nephila maculata</name>
    <dbReference type="NCBI Taxonomy" id="299642"/>
    <lineage>
        <taxon>Eukaryota</taxon>
        <taxon>Metazoa</taxon>
        <taxon>Ecdysozoa</taxon>
        <taxon>Arthropoda</taxon>
        <taxon>Chelicerata</taxon>
        <taxon>Arachnida</taxon>
        <taxon>Araneae</taxon>
        <taxon>Araneomorphae</taxon>
        <taxon>Entelegynae</taxon>
        <taxon>Araneoidea</taxon>
        <taxon>Nephilidae</taxon>
        <taxon>Nephila</taxon>
    </lineage>
</organism>
<name>A0A8X6PNM4_NEPPI</name>
<dbReference type="Proteomes" id="UP000887013">
    <property type="component" value="Unassembled WGS sequence"/>
</dbReference>
<keyword evidence="2" id="KW-1185">Reference proteome</keyword>
<feature type="non-terminal residue" evidence="1">
    <location>
        <position position="1"/>
    </location>
</feature>
<dbReference type="EMBL" id="BMAW01118006">
    <property type="protein sequence ID" value="GFT77779.1"/>
    <property type="molecule type" value="Genomic_DNA"/>
</dbReference>
<gene>
    <name evidence="1" type="ORF">NPIL_684821</name>
</gene>
<accession>A0A8X6PNM4</accession>
<dbReference type="AlphaFoldDB" id="A0A8X6PNM4"/>
<proteinExistence type="predicted"/>
<evidence type="ECO:0000313" key="1">
    <source>
        <dbReference type="EMBL" id="GFT77779.1"/>
    </source>
</evidence>
<reference evidence="1" key="1">
    <citation type="submission" date="2020-08" db="EMBL/GenBank/DDBJ databases">
        <title>Multicomponent nature underlies the extraordinary mechanical properties of spider dragline silk.</title>
        <authorList>
            <person name="Kono N."/>
            <person name="Nakamura H."/>
            <person name="Mori M."/>
            <person name="Yoshida Y."/>
            <person name="Ohtoshi R."/>
            <person name="Malay A.D."/>
            <person name="Moran D.A.P."/>
            <person name="Tomita M."/>
            <person name="Numata K."/>
            <person name="Arakawa K."/>
        </authorList>
    </citation>
    <scope>NUCLEOTIDE SEQUENCE</scope>
</reference>